<keyword evidence="1" id="KW-0812">Transmembrane</keyword>
<name>A0ABU3RLD4_9BACL</name>
<dbReference type="EMBL" id="JAWCUD010000012">
    <property type="protein sequence ID" value="MDU0205101.1"/>
    <property type="molecule type" value="Genomic_DNA"/>
</dbReference>
<keyword evidence="3" id="KW-1185">Reference proteome</keyword>
<keyword evidence="1" id="KW-1133">Transmembrane helix</keyword>
<dbReference type="Proteomes" id="UP001260980">
    <property type="component" value="Unassembled WGS sequence"/>
</dbReference>
<evidence type="ECO:0000313" key="2">
    <source>
        <dbReference type="EMBL" id="MDU0205101.1"/>
    </source>
</evidence>
<evidence type="ECO:0000313" key="3">
    <source>
        <dbReference type="Proteomes" id="UP001260980"/>
    </source>
</evidence>
<sequence length="50" mass="5642">MSRGISEGKQQVLTPITPVIFLVSFIFAQIDGFSNVNLFKMNHFPETPMI</sequence>
<comment type="caution">
    <text evidence="2">The sequence shown here is derived from an EMBL/GenBank/DDBJ whole genome shotgun (WGS) entry which is preliminary data.</text>
</comment>
<gene>
    <name evidence="2" type="ORF">RQP52_28860</name>
</gene>
<proteinExistence type="predicted"/>
<evidence type="ECO:0000256" key="1">
    <source>
        <dbReference type="SAM" id="Phobius"/>
    </source>
</evidence>
<protein>
    <submittedName>
        <fullName evidence="2">Uncharacterized protein</fullName>
    </submittedName>
</protein>
<organism evidence="2 3">
    <name type="scientific">Paenibacillus violae</name>
    <dbReference type="NCBI Taxonomy" id="3077234"/>
    <lineage>
        <taxon>Bacteria</taxon>
        <taxon>Bacillati</taxon>
        <taxon>Bacillota</taxon>
        <taxon>Bacilli</taxon>
        <taxon>Bacillales</taxon>
        <taxon>Paenibacillaceae</taxon>
        <taxon>Paenibacillus</taxon>
    </lineage>
</organism>
<keyword evidence="1" id="KW-0472">Membrane</keyword>
<accession>A0ABU3RLD4</accession>
<feature type="transmembrane region" description="Helical" evidence="1">
    <location>
        <begin position="12"/>
        <end position="30"/>
    </location>
</feature>
<reference evidence="2 3" key="1">
    <citation type="submission" date="2023-10" db="EMBL/GenBank/DDBJ databases">
        <title>Paenibacillus strain PFR10 Genome sequencing and assembly.</title>
        <authorList>
            <person name="Kim I."/>
        </authorList>
    </citation>
    <scope>NUCLEOTIDE SEQUENCE [LARGE SCALE GENOMIC DNA]</scope>
    <source>
        <strain evidence="2 3">PFR10</strain>
    </source>
</reference>